<dbReference type="CDD" id="cd16936">
    <property type="entry name" value="HATPase_RsbW-like"/>
    <property type="match status" value="1"/>
</dbReference>
<proteinExistence type="predicted"/>
<dbReference type="InterPro" id="IPR036890">
    <property type="entry name" value="HATPase_C_sf"/>
</dbReference>
<evidence type="ECO:0000313" key="4">
    <source>
        <dbReference type="Proteomes" id="UP000598271"/>
    </source>
</evidence>
<evidence type="ECO:0000259" key="2">
    <source>
        <dbReference type="Pfam" id="PF13581"/>
    </source>
</evidence>
<keyword evidence="3" id="KW-0418">Kinase</keyword>
<dbReference type="InterPro" id="IPR050267">
    <property type="entry name" value="Anti-sigma-factor_SerPK"/>
</dbReference>
<dbReference type="EMBL" id="BMXF01000001">
    <property type="protein sequence ID" value="GHB57724.1"/>
    <property type="molecule type" value="Genomic_DNA"/>
</dbReference>
<keyword evidence="4" id="KW-1185">Reference proteome</keyword>
<dbReference type="Proteomes" id="UP000598271">
    <property type="component" value="Unassembled WGS sequence"/>
</dbReference>
<dbReference type="PANTHER" id="PTHR35526">
    <property type="entry name" value="ANTI-SIGMA-F FACTOR RSBW-RELATED"/>
    <property type="match status" value="1"/>
</dbReference>
<comment type="caution">
    <text evidence="3">The sequence shown here is derived from an EMBL/GenBank/DDBJ whole genome shotgun (WGS) entry which is preliminary data.</text>
</comment>
<evidence type="ECO:0000313" key="3">
    <source>
        <dbReference type="EMBL" id="GHB57724.1"/>
    </source>
</evidence>
<accession>A0A8J3D6L7</accession>
<dbReference type="PANTHER" id="PTHR35526:SF6">
    <property type="entry name" value="SLR1861 PROTEIN"/>
    <property type="match status" value="1"/>
</dbReference>
<protein>
    <submittedName>
        <fullName evidence="3">Histidine kinase</fullName>
    </submittedName>
</protein>
<sequence>MNSKTFPGTVESIDLIRHYISEIAQSAGLDKKSSYNLKLAADEIATNIVLYGYEEPGLEGNIEVLDEQTEEALTVIFEDTSAPFDPLARELPDEEDLTKPLEERQIGGLGIFLTVKGVDDFSYERVGEKNRNIFKMLKGRVS</sequence>
<dbReference type="AlphaFoldDB" id="A0A8J3D6L7"/>
<gene>
    <name evidence="3" type="primary">rsbW</name>
    <name evidence="3" type="ORF">GCM10007390_08930</name>
</gene>
<dbReference type="Gene3D" id="3.30.565.10">
    <property type="entry name" value="Histidine kinase-like ATPase, C-terminal domain"/>
    <property type="match status" value="1"/>
</dbReference>
<dbReference type="Pfam" id="PF13581">
    <property type="entry name" value="HATPase_c_2"/>
    <property type="match status" value="1"/>
</dbReference>
<keyword evidence="3" id="KW-0808">Transferase</keyword>
<organism evidence="3 4">
    <name type="scientific">Persicitalea jodogahamensis</name>
    <dbReference type="NCBI Taxonomy" id="402147"/>
    <lineage>
        <taxon>Bacteria</taxon>
        <taxon>Pseudomonadati</taxon>
        <taxon>Bacteroidota</taxon>
        <taxon>Cytophagia</taxon>
        <taxon>Cytophagales</taxon>
        <taxon>Spirosomataceae</taxon>
        <taxon>Persicitalea</taxon>
    </lineage>
</organism>
<dbReference type="RefSeq" id="WP_189563132.1">
    <property type="nucleotide sequence ID" value="NZ_BMXF01000001.1"/>
</dbReference>
<keyword evidence="1" id="KW-0723">Serine/threonine-protein kinase</keyword>
<name>A0A8J3D6L7_9BACT</name>
<evidence type="ECO:0000256" key="1">
    <source>
        <dbReference type="ARBA" id="ARBA00022527"/>
    </source>
</evidence>
<dbReference type="InterPro" id="IPR003594">
    <property type="entry name" value="HATPase_dom"/>
</dbReference>
<reference evidence="3 4" key="1">
    <citation type="journal article" date="2014" name="Int. J. Syst. Evol. Microbiol.">
        <title>Complete genome sequence of Corynebacterium casei LMG S-19264T (=DSM 44701T), isolated from a smear-ripened cheese.</title>
        <authorList>
            <consortium name="US DOE Joint Genome Institute (JGI-PGF)"/>
            <person name="Walter F."/>
            <person name="Albersmeier A."/>
            <person name="Kalinowski J."/>
            <person name="Ruckert C."/>
        </authorList>
    </citation>
    <scope>NUCLEOTIDE SEQUENCE [LARGE SCALE GENOMIC DNA]</scope>
    <source>
        <strain evidence="3 4">KCTC 12866</strain>
    </source>
</reference>
<feature type="domain" description="Histidine kinase/HSP90-like ATPase" evidence="2">
    <location>
        <begin position="6"/>
        <end position="130"/>
    </location>
</feature>
<dbReference type="GO" id="GO:0004674">
    <property type="term" value="F:protein serine/threonine kinase activity"/>
    <property type="evidence" value="ECO:0007669"/>
    <property type="project" value="UniProtKB-KW"/>
</dbReference>